<dbReference type="EMBL" id="JANIIK010000034">
    <property type="protein sequence ID" value="KAJ3614642.1"/>
    <property type="molecule type" value="Genomic_DNA"/>
</dbReference>
<keyword evidence="1 5" id="KW-0732">Signal</keyword>
<dbReference type="Gene3D" id="2.10.70.10">
    <property type="entry name" value="Complement Module, domain 1"/>
    <property type="match status" value="3"/>
</dbReference>
<feature type="domain" description="Sushi" evidence="6">
    <location>
        <begin position="82"/>
        <end position="139"/>
    </location>
</feature>
<evidence type="ECO:0000256" key="1">
    <source>
        <dbReference type="ARBA" id="ARBA00022729"/>
    </source>
</evidence>
<feature type="signal peptide" evidence="5">
    <location>
        <begin position="1"/>
        <end position="18"/>
    </location>
</feature>
<evidence type="ECO:0000256" key="4">
    <source>
        <dbReference type="PROSITE-ProRule" id="PRU00302"/>
    </source>
</evidence>
<evidence type="ECO:0000313" key="8">
    <source>
        <dbReference type="Proteomes" id="UP001148018"/>
    </source>
</evidence>
<comment type="caution">
    <text evidence="7">The sequence shown here is derived from an EMBL/GenBank/DDBJ whole genome shotgun (WGS) entry which is preliminary data.</text>
</comment>
<evidence type="ECO:0000256" key="3">
    <source>
        <dbReference type="ARBA" id="ARBA00023157"/>
    </source>
</evidence>
<dbReference type="PROSITE" id="PS50923">
    <property type="entry name" value="SUSHI"/>
    <property type="match status" value="2"/>
</dbReference>
<comment type="caution">
    <text evidence="4">Lacks conserved residue(s) required for the propagation of feature annotation.</text>
</comment>
<dbReference type="CDD" id="cd00033">
    <property type="entry name" value="CCP"/>
    <property type="match status" value="3"/>
</dbReference>
<protein>
    <recommendedName>
        <fullName evidence="6">Sushi domain-containing protein</fullName>
    </recommendedName>
</protein>
<accession>A0A9Q0F0K8</accession>
<dbReference type="SUPFAM" id="SSF57535">
    <property type="entry name" value="Complement control module/SCR domain"/>
    <property type="match status" value="3"/>
</dbReference>
<keyword evidence="4" id="KW-0768">Sushi</keyword>
<dbReference type="Pfam" id="PF00084">
    <property type="entry name" value="Sushi"/>
    <property type="match status" value="3"/>
</dbReference>
<keyword evidence="3 4" id="KW-1015">Disulfide bond</keyword>
<evidence type="ECO:0000313" key="7">
    <source>
        <dbReference type="EMBL" id="KAJ3614642.1"/>
    </source>
</evidence>
<dbReference type="InterPro" id="IPR000436">
    <property type="entry name" value="Sushi_SCR_CCP_dom"/>
</dbReference>
<evidence type="ECO:0000259" key="6">
    <source>
        <dbReference type="PROSITE" id="PS50923"/>
    </source>
</evidence>
<gene>
    <name evidence="7" type="ORF">NHX12_018213</name>
</gene>
<dbReference type="SMART" id="SM00032">
    <property type="entry name" value="CCP"/>
    <property type="match status" value="3"/>
</dbReference>
<organism evidence="7 8">
    <name type="scientific">Muraenolepis orangiensis</name>
    <name type="common">Patagonian moray cod</name>
    <dbReference type="NCBI Taxonomy" id="630683"/>
    <lineage>
        <taxon>Eukaryota</taxon>
        <taxon>Metazoa</taxon>
        <taxon>Chordata</taxon>
        <taxon>Craniata</taxon>
        <taxon>Vertebrata</taxon>
        <taxon>Euteleostomi</taxon>
        <taxon>Actinopterygii</taxon>
        <taxon>Neopterygii</taxon>
        <taxon>Teleostei</taxon>
        <taxon>Neoteleostei</taxon>
        <taxon>Acanthomorphata</taxon>
        <taxon>Zeiogadaria</taxon>
        <taxon>Gadariae</taxon>
        <taxon>Gadiformes</taxon>
        <taxon>Muraenolepidoidei</taxon>
        <taxon>Muraenolepididae</taxon>
        <taxon>Muraenolepis</taxon>
    </lineage>
</organism>
<name>A0A9Q0F0K8_9TELE</name>
<dbReference type="InterPro" id="IPR035976">
    <property type="entry name" value="Sushi/SCR/CCP_sf"/>
</dbReference>
<keyword evidence="2" id="KW-0677">Repeat</keyword>
<feature type="domain" description="Sushi" evidence="6">
    <location>
        <begin position="140"/>
        <end position="203"/>
    </location>
</feature>
<feature type="disulfide bond" evidence="4">
    <location>
        <begin position="110"/>
        <end position="137"/>
    </location>
</feature>
<keyword evidence="8" id="KW-1185">Reference proteome</keyword>
<dbReference type="Proteomes" id="UP001148018">
    <property type="component" value="Unassembled WGS sequence"/>
</dbReference>
<dbReference type="PANTHER" id="PTHR45656:SF4">
    <property type="entry name" value="PROTEIN CBR-CLEC-78"/>
    <property type="match status" value="1"/>
</dbReference>
<reference evidence="7" key="1">
    <citation type="submission" date="2022-07" db="EMBL/GenBank/DDBJ databases">
        <title>Chromosome-level genome of Muraenolepis orangiensis.</title>
        <authorList>
            <person name="Kim J."/>
        </authorList>
    </citation>
    <scope>NUCLEOTIDE SEQUENCE</scope>
    <source>
        <strain evidence="7">KU_S4_2022</strain>
        <tissue evidence="7">Muscle</tissue>
    </source>
</reference>
<feature type="chain" id="PRO_5040312360" description="Sushi domain-containing protein" evidence="5">
    <location>
        <begin position="19"/>
        <end position="205"/>
    </location>
</feature>
<proteinExistence type="predicted"/>
<evidence type="ECO:0000256" key="5">
    <source>
        <dbReference type="SAM" id="SignalP"/>
    </source>
</evidence>
<dbReference type="OrthoDB" id="6103690at2759"/>
<dbReference type="AlphaFoldDB" id="A0A9Q0F0K8"/>
<dbReference type="PANTHER" id="PTHR45656">
    <property type="entry name" value="PROTEIN CBR-CLEC-78"/>
    <property type="match status" value="1"/>
</dbReference>
<sequence length="205" mass="22410">MHHLLSVLLLSLFTLVKSAEGGCSRPALKPHVEALGLQQFSPPGTRARLTCVPGYTSHNHWPFIVCTIGESWSTAQFMCQPKSCGYIYAPQNGDMHFEDIVYLSRVNFTCNEGYNLHGVSSVVCQENATWSAPRPECKALTCGPAPVPVYTILVFDVLQRSGESAVFGTKGTYKCLPPMILIGNPRAECTISGKWTEAPVCQSNK</sequence>
<dbReference type="InterPro" id="IPR051277">
    <property type="entry name" value="SEZ6_CSMD_C4BPB_Regulators"/>
</dbReference>
<evidence type="ECO:0000256" key="2">
    <source>
        <dbReference type="ARBA" id="ARBA00022737"/>
    </source>
</evidence>